<keyword evidence="1 4" id="KW-0378">Hydrolase</keyword>
<dbReference type="CDD" id="cd07216">
    <property type="entry name" value="Pat17_PNPLA8_PNPLA9_like3"/>
    <property type="match status" value="1"/>
</dbReference>
<proteinExistence type="predicted"/>
<evidence type="ECO:0000256" key="1">
    <source>
        <dbReference type="ARBA" id="ARBA00022801"/>
    </source>
</evidence>
<evidence type="ECO:0000256" key="3">
    <source>
        <dbReference type="ARBA" id="ARBA00023098"/>
    </source>
</evidence>
<dbReference type="eggNOG" id="KOG4231">
    <property type="taxonomic scope" value="Eukaryota"/>
</dbReference>
<dbReference type="GeneID" id="19193428"/>
<dbReference type="RefSeq" id="XP_007747501.1">
    <property type="nucleotide sequence ID" value="XM_007749311.1"/>
</dbReference>
<evidence type="ECO:0000313" key="6">
    <source>
        <dbReference type="EMBL" id="EXJ68115.1"/>
    </source>
</evidence>
<reference evidence="6 7" key="1">
    <citation type="submission" date="2013-03" db="EMBL/GenBank/DDBJ databases">
        <title>The Genome Sequence of Cladophialophora psammophila CBS 110553.</title>
        <authorList>
            <consortium name="The Broad Institute Genomics Platform"/>
            <person name="Cuomo C."/>
            <person name="de Hoog S."/>
            <person name="Gorbushina A."/>
            <person name="Walker B."/>
            <person name="Young S.K."/>
            <person name="Zeng Q."/>
            <person name="Gargeya S."/>
            <person name="Fitzgerald M."/>
            <person name="Haas B."/>
            <person name="Abouelleil A."/>
            <person name="Allen A.W."/>
            <person name="Alvarado L."/>
            <person name="Arachchi H.M."/>
            <person name="Berlin A.M."/>
            <person name="Chapman S.B."/>
            <person name="Gainer-Dewar J."/>
            <person name="Goldberg J."/>
            <person name="Griggs A."/>
            <person name="Gujja S."/>
            <person name="Hansen M."/>
            <person name="Howarth C."/>
            <person name="Imamovic A."/>
            <person name="Ireland A."/>
            <person name="Larimer J."/>
            <person name="McCowan C."/>
            <person name="Murphy C."/>
            <person name="Pearson M."/>
            <person name="Poon T.W."/>
            <person name="Priest M."/>
            <person name="Roberts A."/>
            <person name="Saif S."/>
            <person name="Shea T."/>
            <person name="Sisk P."/>
            <person name="Sykes S."/>
            <person name="Wortman J."/>
            <person name="Nusbaum C."/>
            <person name="Birren B."/>
        </authorList>
    </citation>
    <scope>NUCLEOTIDE SEQUENCE [LARGE SCALE GENOMIC DNA]</scope>
    <source>
        <strain evidence="6 7">CBS 110553</strain>
    </source>
</reference>
<dbReference type="STRING" id="1182543.W9WSW4"/>
<feature type="domain" description="PNPLA" evidence="5">
    <location>
        <begin position="35"/>
        <end position="241"/>
    </location>
</feature>
<dbReference type="PROSITE" id="PS51635">
    <property type="entry name" value="PNPLA"/>
    <property type="match status" value="1"/>
</dbReference>
<accession>W9WSW4</accession>
<gene>
    <name evidence="6" type="ORF">A1O5_08730</name>
</gene>
<feature type="short sequence motif" description="GXGXXG" evidence="4">
    <location>
        <begin position="39"/>
        <end position="44"/>
    </location>
</feature>
<dbReference type="HOGENOM" id="CLU_000288_144_2_1"/>
<feature type="active site" description="Nucleophile" evidence="4">
    <location>
        <position position="79"/>
    </location>
</feature>
<dbReference type="InterPro" id="IPR002641">
    <property type="entry name" value="PNPLA_dom"/>
</dbReference>
<dbReference type="SUPFAM" id="SSF52151">
    <property type="entry name" value="FabD/lysophospholipase-like"/>
    <property type="match status" value="1"/>
</dbReference>
<keyword evidence="3 4" id="KW-0443">Lipid metabolism</keyword>
<evidence type="ECO:0000313" key="7">
    <source>
        <dbReference type="Proteomes" id="UP000019471"/>
    </source>
</evidence>
<protein>
    <recommendedName>
        <fullName evidence="5">PNPLA domain-containing protein</fullName>
    </recommendedName>
</protein>
<dbReference type="GO" id="GO:0016020">
    <property type="term" value="C:membrane"/>
    <property type="evidence" value="ECO:0007669"/>
    <property type="project" value="TreeGrafter"/>
</dbReference>
<dbReference type="EMBL" id="AMGX01000014">
    <property type="protein sequence ID" value="EXJ68115.1"/>
    <property type="molecule type" value="Genomic_DNA"/>
</dbReference>
<dbReference type="Proteomes" id="UP000019471">
    <property type="component" value="Unassembled WGS sequence"/>
</dbReference>
<dbReference type="AlphaFoldDB" id="W9WSW4"/>
<dbReference type="GO" id="GO:0046486">
    <property type="term" value="P:glycerolipid metabolic process"/>
    <property type="evidence" value="ECO:0007669"/>
    <property type="project" value="UniProtKB-ARBA"/>
</dbReference>
<dbReference type="InterPro" id="IPR016035">
    <property type="entry name" value="Acyl_Trfase/lysoPLipase"/>
</dbReference>
<dbReference type="Pfam" id="PF01734">
    <property type="entry name" value="Patatin"/>
    <property type="match status" value="1"/>
</dbReference>
<name>W9WSW4_9EURO</name>
<dbReference type="GO" id="GO:0019369">
    <property type="term" value="P:arachidonate metabolic process"/>
    <property type="evidence" value="ECO:0007669"/>
    <property type="project" value="TreeGrafter"/>
</dbReference>
<feature type="short sequence motif" description="GXSXG" evidence="4">
    <location>
        <begin position="77"/>
        <end position="81"/>
    </location>
</feature>
<dbReference type="PANTHER" id="PTHR24185:SF1">
    <property type="entry name" value="CALCIUM-INDEPENDENT PHOSPHOLIPASE A2-GAMMA"/>
    <property type="match status" value="1"/>
</dbReference>
<keyword evidence="7" id="KW-1185">Reference proteome</keyword>
<dbReference type="GO" id="GO:0047499">
    <property type="term" value="F:calcium-independent phospholipase A2 activity"/>
    <property type="evidence" value="ECO:0007669"/>
    <property type="project" value="TreeGrafter"/>
</dbReference>
<dbReference type="PANTHER" id="PTHR24185">
    <property type="entry name" value="CALCIUM-INDEPENDENT PHOSPHOLIPASE A2-GAMMA"/>
    <property type="match status" value="1"/>
</dbReference>
<evidence type="ECO:0000256" key="4">
    <source>
        <dbReference type="PROSITE-ProRule" id="PRU01161"/>
    </source>
</evidence>
<evidence type="ECO:0000256" key="2">
    <source>
        <dbReference type="ARBA" id="ARBA00022963"/>
    </source>
</evidence>
<evidence type="ECO:0000259" key="5">
    <source>
        <dbReference type="PROSITE" id="PS51635"/>
    </source>
</evidence>
<dbReference type="GO" id="GO:0016042">
    <property type="term" value="P:lipid catabolic process"/>
    <property type="evidence" value="ECO:0007669"/>
    <property type="project" value="UniProtKB-UniRule"/>
</dbReference>
<keyword evidence="2 4" id="KW-0442">Lipid degradation</keyword>
<comment type="caution">
    <text evidence="6">The sequence shown here is derived from an EMBL/GenBank/DDBJ whole genome shotgun (WGS) entry which is preliminary data.</text>
</comment>
<sequence length="364" mass="39749">MSSSTGGNATSADRPLRLLSLGKALDLSLWQTLMLCPDGGGVKGLATLIMLQELFSPLRDGQGNAPLPWQYFDLIGGTSTGGLIAIMLGRLHMSIEDAIEAYKDLSGTIFAKKWWAGNKITRLIGGEAKQYAFSGEPIKQGVQDVLQKQGLDSDVALLELEESSCRTFVSAVNAVTTHAELLRTYRLNKPGQTHYPCTVWEAARATSAAPMYFEPIEIGAKIKTTFVDGGLRDNNPVGLVTAEAHRIWPGRKIGCLVSLGTGVTQPDSLSVTKSRLHEVLTTLASMTTDAHNRHLEFRNSEEGRGLLNDKKYFRFSPTQGFGQVSMEDFEKADSMVQFARDYVREHDDAFEHCMAVLGSLSTGM</sequence>
<dbReference type="OrthoDB" id="4161490at2759"/>
<organism evidence="6 7">
    <name type="scientific">Cladophialophora psammophila CBS 110553</name>
    <dbReference type="NCBI Taxonomy" id="1182543"/>
    <lineage>
        <taxon>Eukaryota</taxon>
        <taxon>Fungi</taxon>
        <taxon>Dikarya</taxon>
        <taxon>Ascomycota</taxon>
        <taxon>Pezizomycotina</taxon>
        <taxon>Eurotiomycetes</taxon>
        <taxon>Chaetothyriomycetidae</taxon>
        <taxon>Chaetothyriales</taxon>
        <taxon>Herpotrichiellaceae</taxon>
        <taxon>Cladophialophora</taxon>
    </lineage>
</organism>
<feature type="short sequence motif" description="DGA/G" evidence="4">
    <location>
        <begin position="228"/>
        <end position="230"/>
    </location>
</feature>
<feature type="active site" description="Proton acceptor" evidence="4">
    <location>
        <position position="228"/>
    </location>
</feature>
<dbReference type="Gene3D" id="3.40.1090.10">
    <property type="entry name" value="Cytosolic phospholipase A2 catalytic domain"/>
    <property type="match status" value="1"/>
</dbReference>